<dbReference type="PANTHER" id="PTHR31973">
    <property type="entry name" value="POLYPROTEIN, PUTATIVE-RELATED"/>
    <property type="match status" value="1"/>
</dbReference>
<dbReference type="InterPro" id="IPR001207">
    <property type="entry name" value="Transposase_mutator"/>
</dbReference>
<dbReference type="InterPro" id="IPR018289">
    <property type="entry name" value="MULE_transposase_dom"/>
</dbReference>
<protein>
    <recommendedName>
        <fullName evidence="5">Zinc finger PMZ-type domain-containing protein</fullName>
    </recommendedName>
</protein>
<dbReference type="GO" id="GO:0003677">
    <property type="term" value="F:DNA binding"/>
    <property type="evidence" value="ECO:0007669"/>
    <property type="project" value="UniProtKB-KW"/>
</dbReference>
<dbReference type="GO" id="GO:0008270">
    <property type="term" value="F:zinc ion binding"/>
    <property type="evidence" value="ECO:0007669"/>
    <property type="project" value="InterPro"/>
</dbReference>
<keyword evidence="2" id="KW-0238">DNA-binding</keyword>
<keyword evidence="1" id="KW-0815">Transposition</keyword>
<proteinExistence type="predicted"/>
<dbReference type="GO" id="GO:0006313">
    <property type="term" value="P:DNA transposition"/>
    <property type="evidence" value="ECO:0007669"/>
    <property type="project" value="InterPro"/>
</dbReference>
<dbReference type="EnsemblPlants" id="AET3Gv20717700.2">
    <property type="protein sequence ID" value="AET3Gv20717700.2"/>
    <property type="gene ID" value="AET3Gv20717700"/>
</dbReference>
<sequence>MGMVEVESTFSWEWFLTTVKNDLNIVNTSPFTIMSDKQKGLINAVAKVFPDSEHRFCVRHLYQNFHMLFKGETLKNDLWAIARSTNDTKFKMNREKLREDSPSAYAWLDGKDPTQWVKAFFSVFPKCDILLNNMSEVYNSYILEARDFPVISMMECIKSKITARHEGKQRRWQLSGIPCSHSIACFREERIDPEDMVHKCYTIETYLQAYGHNVMPMRDRAHWEQVDGPFIHPPVYKKRMGRPPKNRKKTPEEKLQKDGSIALNKKGVSMHCSICGKADHNKKGHQKFMQREMEREAQEQEDEIEDPSILNDIRPHVLDSRMDPMHLPLSMVYRMREEERVHVSNVRPLGPLPEIARFVADARDSIPERRSTTTATTRGRIRGKGKARALDEGETSASRGGKTKRVRRGSSIATAGPSNAARGGTRGPSNAATRGGRGVARGPNNATRGGERVAATWPTYAARGGRGGAATGGRGGVASSTSAGNGWWHLLLGQDGNTTNSAIPDLNTNVIPELNTQEVINVTQNAPIGHVE</sequence>
<dbReference type="Pfam" id="PF10551">
    <property type="entry name" value="MULE"/>
    <property type="match status" value="1"/>
</dbReference>
<dbReference type="Proteomes" id="UP000015105">
    <property type="component" value="Chromosome 3D"/>
</dbReference>
<reference evidence="7" key="2">
    <citation type="journal article" date="2017" name="Nat. Plants">
        <title>The Aegilops tauschii genome reveals multiple impacts of transposons.</title>
        <authorList>
            <person name="Zhao G."/>
            <person name="Zou C."/>
            <person name="Li K."/>
            <person name="Wang K."/>
            <person name="Li T."/>
            <person name="Gao L."/>
            <person name="Zhang X."/>
            <person name="Wang H."/>
            <person name="Yang Z."/>
            <person name="Liu X."/>
            <person name="Jiang W."/>
            <person name="Mao L."/>
            <person name="Kong X."/>
            <person name="Jiao Y."/>
            <person name="Jia J."/>
        </authorList>
    </citation>
    <scope>NUCLEOTIDE SEQUENCE [LARGE SCALE GENOMIC DNA]</scope>
    <source>
        <strain evidence="7">cv. AL8/78</strain>
    </source>
</reference>
<feature type="region of interest" description="Disordered" evidence="4">
    <location>
        <begin position="366"/>
        <end position="479"/>
    </location>
</feature>
<dbReference type="SMART" id="SM00575">
    <property type="entry name" value="ZnF_PMZ"/>
    <property type="match status" value="1"/>
</dbReference>
<feature type="domain" description="Zinc finger PMZ-type" evidence="5">
    <location>
        <begin position="170"/>
        <end position="192"/>
    </location>
</feature>
<feature type="compositionally biased region" description="Gly residues" evidence="4">
    <location>
        <begin position="464"/>
        <end position="476"/>
    </location>
</feature>
<evidence type="ECO:0000256" key="4">
    <source>
        <dbReference type="SAM" id="MobiDB-lite"/>
    </source>
</evidence>
<evidence type="ECO:0000313" key="7">
    <source>
        <dbReference type="Proteomes" id="UP000015105"/>
    </source>
</evidence>
<evidence type="ECO:0000256" key="2">
    <source>
        <dbReference type="ARBA" id="ARBA00023125"/>
    </source>
</evidence>
<dbReference type="Gramene" id="AET3Gv20717700.2">
    <property type="protein sequence ID" value="AET3Gv20717700.2"/>
    <property type="gene ID" value="AET3Gv20717700"/>
</dbReference>
<keyword evidence="3" id="KW-0233">DNA recombination</keyword>
<dbReference type="PANTHER" id="PTHR31973:SF191">
    <property type="entry name" value="OS05G0489400 PROTEIN"/>
    <property type="match status" value="1"/>
</dbReference>
<dbReference type="InterPro" id="IPR006564">
    <property type="entry name" value="Znf_PMZ"/>
</dbReference>
<keyword evidence="7" id="KW-1185">Reference proteome</keyword>
<evidence type="ECO:0000256" key="3">
    <source>
        <dbReference type="ARBA" id="ARBA00023172"/>
    </source>
</evidence>
<accession>A0A453FLQ3</accession>
<dbReference type="AlphaFoldDB" id="A0A453FLQ3"/>
<evidence type="ECO:0000313" key="6">
    <source>
        <dbReference type="EnsemblPlants" id="AET3Gv20717700.2"/>
    </source>
</evidence>
<reference evidence="7" key="1">
    <citation type="journal article" date="2014" name="Science">
        <title>Ancient hybridizations among the ancestral genomes of bread wheat.</title>
        <authorList>
            <consortium name="International Wheat Genome Sequencing Consortium,"/>
            <person name="Marcussen T."/>
            <person name="Sandve S.R."/>
            <person name="Heier L."/>
            <person name="Spannagl M."/>
            <person name="Pfeifer M."/>
            <person name="Jakobsen K.S."/>
            <person name="Wulff B.B."/>
            <person name="Steuernagel B."/>
            <person name="Mayer K.F."/>
            <person name="Olsen O.A."/>
        </authorList>
    </citation>
    <scope>NUCLEOTIDE SEQUENCE [LARGE SCALE GENOMIC DNA]</scope>
    <source>
        <strain evidence="7">cv. AL8/78</strain>
    </source>
</reference>
<reference evidence="6" key="3">
    <citation type="journal article" date="2017" name="Nature">
        <title>Genome sequence of the progenitor of the wheat D genome Aegilops tauschii.</title>
        <authorList>
            <person name="Luo M.C."/>
            <person name="Gu Y.Q."/>
            <person name="Puiu D."/>
            <person name="Wang H."/>
            <person name="Twardziok S.O."/>
            <person name="Deal K.R."/>
            <person name="Huo N."/>
            <person name="Zhu T."/>
            <person name="Wang L."/>
            <person name="Wang Y."/>
            <person name="McGuire P.E."/>
            <person name="Liu S."/>
            <person name="Long H."/>
            <person name="Ramasamy R.K."/>
            <person name="Rodriguez J.C."/>
            <person name="Van S.L."/>
            <person name="Yuan L."/>
            <person name="Wang Z."/>
            <person name="Xia Z."/>
            <person name="Xiao L."/>
            <person name="Anderson O.D."/>
            <person name="Ouyang S."/>
            <person name="Liang Y."/>
            <person name="Zimin A.V."/>
            <person name="Pertea G."/>
            <person name="Qi P."/>
            <person name="Bennetzen J.L."/>
            <person name="Dai X."/>
            <person name="Dawson M.W."/>
            <person name="Muller H.G."/>
            <person name="Kugler K."/>
            <person name="Rivarola-Duarte L."/>
            <person name="Spannagl M."/>
            <person name="Mayer K.F.X."/>
            <person name="Lu F.H."/>
            <person name="Bevan M.W."/>
            <person name="Leroy P."/>
            <person name="Li P."/>
            <person name="You F.M."/>
            <person name="Sun Q."/>
            <person name="Liu Z."/>
            <person name="Lyons E."/>
            <person name="Wicker T."/>
            <person name="Salzberg S.L."/>
            <person name="Devos K.M."/>
            <person name="Dvorak J."/>
        </authorList>
    </citation>
    <scope>NUCLEOTIDE SEQUENCE [LARGE SCALE GENOMIC DNA]</scope>
    <source>
        <strain evidence="6">cv. AL8/78</strain>
    </source>
</reference>
<reference evidence="6" key="5">
    <citation type="journal article" date="2021" name="G3 (Bethesda)">
        <title>Aegilops tauschii genome assembly Aet v5.0 features greater sequence contiguity and improved annotation.</title>
        <authorList>
            <person name="Wang L."/>
            <person name="Zhu T."/>
            <person name="Rodriguez J.C."/>
            <person name="Deal K.R."/>
            <person name="Dubcovsky J."/>
            <person name="McGuire P.E."/>
            <person name="Lux T."/>
            <person name="Spannagl M."/>
            <person name="Mayer K.F.X."/>
            <person name="Baldrich P."/>
            <person name="Meyers B.C."/>
            <person name="Huo N."/>
            <person name="Gu Y.Q."/>
            <person name="Zhou H."/>
            <person name="Devos K.M."/>
            <person name="Bennetzen J.L."/>
            <person name="Unver T."/>
            <person name="Budak H."/>
            <person name="Gulick P.J."/>
            <person name="Galiba G."/>
            <person name="Kalapos B."/>
            <person name="Nelson D.R."/>
            <person name="Li P."/>
            <person name="You F.M."/>
            <person name="Luo M.C."/>
            <person name="Dvorak J."/>
        </authorList>
    </citation>
    <scope>NUCLEOTIDE SEQUENCE [LARGE SCALE GENOMIC DNA]</scope>
    <source>
        <strain evidence="6">cv. AL8/78</strain>
    </source>
</reference>
<evidence type="ECO:0000256" key="1">
    <source>
        <dbReference type="ARBA" id="ARBA00022578"/>
    </source>
</evidence>
<organism evidence="6 7">
    <name type="scientific">Aegilops tauschii subsp. strangulata</name>
    <name type="common">Goatgrass</name>
    <dbReference type="NCBI Taxonomy" id="200361"/>
    <lineage>
        <taxon>Eukaryota</taxon>
        <taxon>Viridiplantae</taxon>
        <taxon>Streptophyta</taxon>
        <taxon>Embryophyta</taxon>
        <taxon>Tracheophyta</taxon>
        <taxon>Spermatophyta</taxon>
        <taxon>Magnoliopsida</taxon>
        <taxon>Liliopsida</taxon>
        <taxon>Poales</taxon>
        <taxon>Poaceae</taxon>
        <taxon>BOP clade</taxon>
        <taxon>Pooideae</taxon>
        <taxon>Triticodae</taxon>
        <taxon>Triticeae</taxon>
        <taxon>Triticinae</taxon>
        <taxon>Aegilops</taxon>
    </lineage>
</organism>
<dbReference type="GO" id="GO:0004803">
    <property type="term" value="F:transposase activity"/>
    <property type="evidence" value="ECO:0007669"/>
    <property type="project" value="InterPro"/>
</dbReference>
<name>A0A453FLQ3_AEGTS</name>
<feature type="region of interest" description="Disordered" evidence="4">
    <location>
        <begin position="234"/>
        <end position="260"/>
    </location>
</feature>
<evidence type="ECO:0000259" key="5">
    <source>
        <dbReference type="SMART" id="SM00575"/>
    </source>
</evidence>
<feature type="compositionally biased region" description="Basic residues" evidence="4">
    <location>
        <begin position="235"/>
        <end position="248"/>
    </location>
</feature>
<dbReference type="PROSITE" id="PS01007">
    <property type="entry name" value="TRANSPOSASE_MUTATOR"/>
    <property type="match status" value="1"/>
</dbReference>
<reference evidence="6" key="4">
    <citation type="submission" date="2019-03" db="UniProtKB">
        <authorList>
            <consortium name="EnsemblPlants"/>
        </authorList>
    </citation>
    <scope>IDENTIFICATION</scope>
</reference>